<comment type="pathway">
    <text evidence="11 14">Cell wall biogenesis; peptidoglycan recycling.</text>
</comment>
<feature type="binding site" evidence="14">
    <location>
        <begin position="4"/>
        <end position="11"/>
    </location>
    <ligand>
        <name>ATP</name>
        <dbReference type="ChEBI" id="CHEBI:30616"/>
    </ligand>
</feature>
<dbReference type="Pfam" id="PF00480">
    <property type="entry name" value="ROK"/>
    <property type="match status" value="1"/>
</dbReference>
<reference evidence="15" key="1">
    <citation type="submission" date="2023-10" db="EMBL/GenBank/DDBJ databases">
        <title>Clonality and diversity in the soft rot Dickeya solani phytopathogen.</title>
        <authorList>
            <person name="Pedron J."/>
            <person name="Van Gijsegem F."/>
            <person name="Portier P."/>
            <person name="Taghouti G."/>
        </authorList>
    </citation>
    <scope>NUCLEOTIDE SEQUENCE</scope>
    <source>
        <strain evidence="15">CFBP5647</strain>
    </source>
</reference>
<dbReference type="GO" id="GO:0009254">
    <property type="term" value="P:peptidoglycan turnover"/>
    <property type="evidence" value="ECO:0007669"/>
    <property type="project" value="UniProtKB-UniRule"/>
</dbReference>
<feature type="binding site" evidence="14">
    <location>
        <position position="184"/>
    </location>
    <ligand>
        <name>Zn(2+)</name>
        <dbReference type="ChEBI" id="CHEBI:29105"/>
    </ligand>
</feature>
<dbReference type="AlphaFoldDB" id="A0AAP1XJ21"/>
<accession>A0AAP1XJ21</accession>
<evidence type="ECO:0000256" key="5">
    <source>
        <dbReference type="ARBA" id="ARBA00022741"/>
    </source>
</evidence>
<dbReference type="EC" id="2.7.1.59" evidence="1 14"/>
<evidence type="ECO:0000256" key="7">
    <source>
        <dbReference type="ARBA" id="ARBA00022833"/>
    </source>
</evidence>
<evidence type="ECO:0000256" key="13">
    <source>
        <dbReference type="ARBA" id="ARBA00049065"/>
    </source>
</evidence>
<evidence type="ECO:0000256" key="1">
    <source>
        <dbReference type="ARBA" id="ARBA00012122"/>
    </source>
</evidence>
<dbReference type="EMBL" id="CP136339">
    <property type="protein sequence ID" value="WOA51187.1"/>
    <property type="molecule type" value="Genomic_DNA"/>
</dbReference>
<evidence type="ECO:0000256" key="3">
    <source>
        <dbReference type="ARBA" id="ARBA00022679"/>
    </source>
</evidence>
<dbReference type="RefSeq" id="WP_022633996.1">
    <property type="nucleotide sequence ID" value="NZ_CP017454.1"/>
</dbReference>
<comment type="function">
    <text evidence="14">Catalyzes the phosphorylation of N-acetyl-D-glucosamine (GlcNAc) derived from cell-wall degradation, yielding GlcNAc-6-P.</text>
</comment>
<evidence type="ECO:0000313" key="16">
    <source>
        <dbReference type="Proteomes" id="UP001304423"/>
    </source>
</evidence>
<name>A0AAP1XJ21_9GAMM</name>
<proteinExistence type="inferred from homology"/>
<dbReference type="HAMAP" id="MF_01271">
    <property type="entry name" value="GlcNAc_kinase"/>
    <property type="match status" value="1"/>
</dbReference>
<keyword evidence="4 14" id="KW-0479">Metal-binding</keyword>
<evidence type="ECO:0000256" key="10">
    <source>
        <dbReference type="ARBA" id="ARBA00031123"/>
    </source>
</evidence>
<dbReference type="InterPro" id="IPR043129">
    <property type="entry name" value="ATPase_NBD"/>
</dbReference>
<keyword evidence="6 14" id="KW-0418">Kinase</keyword>
<evidence type="ECO:0000256" key="8">
    <source>
        <dbReference type="ARBA" id="ARBA00022840"/>
    </source>
</evidence>
<keyword evidence="3 14" id="KW-0808">Transferase</keyword>
<evidence type="ECO:0000256" key="2">
    <source>
        <dbReference type="ARBA" id="ARBA00014974"/>
    </source>
</evidence>
<dbReference type="Gene3D" id="3.30.420.40">
    <property type="match status" value="2"/>
</dbReference>
<dbReference type="SUPFAM" id="SSF53067">
    <property type="entry name" value="Actin-like ATPase domain"/>
    <property type="match status" value="1"/>
</dbReference>
<sequence length="311" mass="33652">MYYGFDIGGTKIELAVFDADLQCIWQKRIPTPRDDYDRLLRALLTLTEEADALTGGRGLVGVGVPGMENTDDGTLFAANLPAAMGRPLRADLSRLLQREVRLSNDANCFALSEAWDDAFRPYPVVLGIILGTGMGGGLVVNGQVVDGKNGIAGEFGHFRLPVDALDILGETIPRVKCGCGRVGCVENYLSGRGFEWLYAHFSQRRLSAPEIIAAFYAGDPQAQAHVDRYLALLAVCLGNLLTLIDPHLVVLGGGLSNFDEIYRQLPHRLPDSLLPVARVPRIEKARYGDAGGVRGAALLHLMGQTAPRQSL</sequence>
<evidence type="ECO:0000256" key="11">
    <source>
        <dbReference type="ARBA" id="ARBA00037880"/>
    </source>
</evidence>
<evidence type="ECO:0000256" key="9">
    <source>
        <dbReference type="ARBA" id="ARBA00023277"/>
    </source>
</evidence>
<dbReference type="GO" id="GO:0006044">
    <property type="term" value="P:N-acetylglucosamine metabolic process"/>
    <property type="evidence" value="ECO:0007669"/>
    <property type="project" value="UniProtKB-UniRule"/>
</dbReference>
<dbReference type="GO" id="GO:0005524">
    <property type="term" value="F:ATP binding"/>
    <property type="evidence" value="ECO:0007669"/>
    <property type="project" value="UniProtKB-UniRule"/>
</dbReference>
<protein>
    <recommendedName>
        <fullName evidence="2 14">N-acetyl-D-glucosamine kinase</fullName>
        <ecNumber evidence="1 14">2.7.1.59</ecNumber>
    </recommendedName>
    <alternativeName>
        <fullName evidence="10 14">GlcNAc kinase</fullName>
    </alternativeName>
</protein>
<dbReference type="GeneID" id="43517095"/>
<dbReference type="NCBIfam" id="NF009835">
    <property type="entry name" value="PRK13310.1"/>
    <property type="match status" value="1"/>
</dbReference>
<gene>
    <name evidence="14 15" type="primary">nagK</name>
    <name evidence="15" type="ORF">RXA29_14780</name>
</gene>
<comment type="catalytic activity">
    <reaction evidence="13 14">
        <text>N-acetyl-D-glucosamine + ATP = N-acetyl-D-glucosamine 6-phosphate + ADP + H(+)</text>
        <dbReference type="Rhea" id="RHEA:17417"/>
        <dbReference type="ChEBI" id="CHEBI:15378"/>
        <dbReference type="ChEBI" id="CHEBI:30616"/>
        <dbReference type="ChEBI" id="CHEBI:57513"/>
        <dbReference type="ChEBI" id="CHEBI:456216"/>
        <dbReference type="ChEBI" id="CHEBI:506227"/>
        <dbReference type="EC" id="2.7.1.59"/>
    </reaction>
</comment>
<keyword evidence="5 14" id="KW-0547">Nucleotide-binding</keyword>
<feature type="binding site" evidence="14">
    <location>
        <position position="157"/>
    </location>
    <ligand>
        <name>Zn(2+)</name>
        <dbReference type="ChEBI" id="CHEBI:29105"/>
    </ligand>
</feature>
<dbReference type="InterPro" id="IPR023505">
    <property type="entry name" value="N-acetyl-D-glucosamine_kinase"/>
</dbReference>
<keyword evidence="9 14" id="KW-0119">Carbohydrate metabolism</keyword>
<dbReference type="Proteomes" id="UP001304423">
    <property type="component" value="Chromosome"/>
</dbReference>
<evidence type="ECO:0000256" key="14">
    <source>
        <dbReference type="HAMAP-Rule" id="MF_01271"/>
    </source>
</evidence>
<evidence type="ECO:0000256" key="6">
    <source>
        <dbReference type="ARBA" id="ARBA00022777"/>
    </source>
</evidence>
<feature type="binding site" evidence="14">
    <location>
        <begin position="133"/>
        <end position="140"/>
    </location>
    <ligand>
        <name>ATP</name>
        <dbReference type="ChEBI" id="CHEBI:30616"/>
    </ligand>
</feature>
<keyword evidence="7 14" id="KW-0862">Zinc</keyword>
<dbReference type="GO" id="GO:0008270">
    <property type="term" value="F:zinc ion binding"/>
    <property type="evidence" value="ECO:0007669"/>
    <property type="project" value="UniProtKB-UniRule"/>
</dbReference>
<keyword evidence="8 14" id="KW-0067">ATP-binding</keyword>
<evidence type="ECO:0000313" key="15">
    <source>
        <dbReference type="EMBL" id="WOA51187.1"/>
    </source>
</evidence>
<feature type="binding site" evidence="14">
    <location>
        <position position="179"/>
    </location>
    <ligand>
        <name>Zn(2+)</name>
        <dbReference type="ChEBI" id="CHEBI:29105"/>
    </ligand>
</feature>
<evidence type="ECO:0000256" key="4">
    <source>
        <dbReference type="ARBA" id="ARBA00022723"/>
    </source>
</evidence>
<dbReference type="PANTHER" id="PTHR18964">
    <property type="entry name" value="ROK (REPRESSOR, ORF, KINASE) FAMILY"/>
    <property type="match status" value="1"/>
</dbReference>
<dbReference type="CDD" id="cd24057">
    <property type="entry name" value="ASKHA_NBD_ROK_NAGK"/>
    <property type="match status" value="1"/>
</dbReference>
<dbReference type="PROSITE" id="PS01125">
    <property type="entry name" value="ROK"/>
    <property type="match status" value="1"/>
</dbReference>
<organism evidence="15 16">
    <name type="scientific">Dickeya solani</name>
    <dbReference type="NCBI Taxonomy" id="1089444"/>
    <lineage>
        <taxon>Bacteria</taxon>
        <taxon>Pseudomonadati</taxon>
        <taxon>Pseudomonadota</taxon>
        <taxon>Gammaproteobacteria</taxon>
        <taxon>Enterobacterales</taxon>
        <taxon>Pectobacteriaceae</taxon>
        <taxon>Dickeya</taxon>
    </lineage>
</organism>
<dbReference type="InterPro" id="IPR000600">
    <property type="entry name" value="ROK"/>
</dbReference>
<comment type="similarity">
    <text evidence="12 14">Belongs to the ROK (NagC/XylR) family. NagK subfamily.</text>
</comment>
<dbReference type="FunFam" id="3.30.420.40:FF:000049">
    <property type="entry name" value="N-acetyl-D-glucosamine kinase"/>
    <property type="match status" value="1"/>
</dbReference>
<dbReference type="PANTHER" id="PTHR18964:SF162">
    <property type="entry name" value="N-ACETYL-D-GLUCOSAMINE KINASE"/>
    <property type="match status" value="1"/>
</dbReference>
<feature type="binding site" evidence="14">
    <location>
        <position position="177"/>
    </location>
    <ligand>
        <name>Zn(2+)</name>
        <dbReference type="ChEBI" id="CHEBI:29105"/>
    </ligand>
</feature>
<evidence type="ECO:0000256" key="12">
    <source>
        <dbReference type="ARBA" id="ARBA00038116"/>
    </source>
</evidence>
<dbReference type="GO" id="GO:0045127">
    <property type="term" value="F:N-acetylglucosamine kinase activity"/>
    <property type="evidence" value="ECO:0007669"/>
    <property type="project" value="UniProtKB-UniRule"/>
</dbReference>
<dbReference type="InterPro" id="IPR049874">
    <property type="entry name" value="ROK_cs"/>
</dbReference>